<reference evidence="2 3" key="1">
    <citation type="submission" date="2015-09" db="EMBL/GenBank/DDBJ databases">
        <title>Draft Genome Sequence of Pseudoalteromonas lipolytica UCD-48B.</title>
        <authorList>
            <person name="Krusor M."/>
            <person name="Coil D.A."/>
            <person name="Lang J.M."/>
            <person name="Eisen J.A."/>
            <person name="Alexiev A."/>
        </authorList>
    </citation>
    <scope>NUCLEOTIDE SEQUENCE [LARGE SCALE GENOMIC DNA]</scope>
    <source>
        <strain evidence="2 3">UCD-48B</strain>
    </source>
</reference>
<dbReference type="STRING" id="570156.AOG27_04425"/>
<dbReference type="InterPro" id="IPR058682">
    <property type="entry name" value="IRF-2BP1/2-like_M"/>
</dbReference>
<sequence>MYLIKRLLAILAITIALVALFYFSRNIMVWIESAEPIDARTSQETRSNVQWLSSQKPLQFTFSNQRTHSLRILSNAVFDQSVVLDQPVNYAIKYVLYDQEGDVILDKVYHHASKLVTNSQELQVKQIIENKQSLNVASGQSFYLPIRDYPNAASLDLTLIPEQANLQGVVVRVHAKTPEQSIDPLNSWLKRPLERRRRATDYLTMGENTLTDGEIQNAMAFWWQKIAPQGIPDIDFKSDILYESLPYNVVTYDFSEQQHDLGSYFTKPGLCASIRLEETDSLIFKTDKQGLLPSLIWYDKLQFSPPLPVNFSAIDEANSYQTEPLNPGLVTICSEDNLLTQWRTLSGNAILTSYSGSYLANSQSSVSFDIESQSHLNIEVRALETSQLNVTLFDESNEQIESYSVTLKGQASEFDRLIAENTQRQDVGMLVTYYLRSPKNARRVEVKADKDVYVRLKSRFADFNYQRTLTHGLVTESTTNFHDIAAWYEQRANNHYELTLMGHFSNIRTFTPPAELDPQVTYYQSRELFDQLPISNVALTLSPNKYYLPKQPAQVFNYGIYNKNNYTPYINSEDNSLIYRLKGNSAKEANMADLSVSQLQQIQDSSRSMYQNWYGNRPWVKQRLYQLNKKTPLTLRFDKYQRPISLVFKVAKSNNKAPVELSVKQRAKYKSGLTSEYSIKKQKYQLYPSELINAFLIHPKNSRLNSYPSVTHLVSSDIDTLHSITIESSETIWLSILDEYPAQEQKVRWWNNEN</sequence>
<proteinExistence type="predicted"/>
<organism evidence="2 3">
    <name type="scientific">Pseudoalteromonas lipolytica</name>
    <dbReference type="NCBI Taxonomy" id="570156"/>
    <lineage>
        <taxon>Bacteria</taxon>
        <taxon>Pseudomonadati</taxon>
        <taxon>Pseudomonadota</taxon>
        <taxon>Gammaproteobacteria</taxon>
        <taxon>Alteromonadales</taxon>
        <taxon>Pseudoalteromonadaceae</taxon>
        <taxon>Pseudoalteromonas</taxon>
    </lineage>
</organism>
<dbReference type="EMBL" id="LJTC01000002">
    <property type="protein sequence ID" value="KPM85014.1"/>
    <property type="molecule type" value="Genomic_DNA"/>
</dbReference>
<dbReference type="RefSeq" id="WP_054551772.1">
    <property type="nucleotide sequence ID" value="NZ_LJTC01000002.1"/>
</dbReference>
<protein>
    <recommendedName>
        <fullName evidence="1">IRF-2BP1/2-like middle domain-containing protein</fullName>
    </recommendedName>
</protein>
<name>A0A0P7EQL8_9GAMM</name>
<evidence type="ECO:0000313" key="2">
    <source>
        <dbReference type="EMBL" id="KPM85014.1"/>
    </source>
</evidence>
<dbReference type="OrthoDB" id="6315401at2"/>
<dbReference type="AlphaFoldDB" id="A0A0P7EQL8"/>
<dbReference type="Pfam" id="PF25457">
    <property type="entry name" value="IRF-2BP1_2_M"/>
    <property type="match status" value="1"/>
</dbReference>
<dbReference type="Proteomes" id="UP000050378">
    <property type="component" value="Unassembled WGS sequence"/>
</dbReference>
<gene>
    <name evidence="2" type="ORF">AOG27_04425</name>
</gene>
<evidence type="ECO:0000259" key="1">
    <source>
        <dbReference type="Pfam" id="PF25457"/>
    </source>
</evidence>
<feature type="domain" description="IRF-2BP1/2-like middle" evidence="1">
    <location>
        <begin position="595"/>
        <end position="678"/>
    </location>
</feature>
<evidence type="ECO:0000313" key="3">
    <source>
        <dbReference type="Proteomes" id="UP000050378"/>
    </source>
</evidence>
<comment type="caution">
    <text evidence="2">The sequence shown here is derived from an EMBL/GenBank/DDBJ whole genome shotgun (WGS) entry which is preliminary data.</text>
</comment>
<accession>A0A0P7EQL8</accession>
<dbReference type="PATRIC" id="fig|570156.3.peg.869"/>